<accession>A0AA41QQV8</accession>
<keyword evidence="2" id="KW-0812">Transmembrane</keyword>
<dbReference type="EMBL" id="JALAZD010000003">
    <property type="protein sequence ID" value="MCI0128903.1"/>
    <property type="molecule type" value="Genomic_DNA"/>
</dbReference>
<keyword evidence="2" id="KW-1133">Transmembrane helix</keyword>
<dbReference type="Proteomes" id="UP001156140">
    <property type="component" value="Unassembled WGS sequence"/>
</dbReference>
<feature type="region of interest" description="Disordered" evidence="1">
    <location>
        <begin position="1"/>
        <end position="24"/>
    </location>
</feature>
<evidence type="ECO:0000313" key="4">
    <source>
        <dbReference type="Proteomes" id="UP001156140"/>
    </source>
</evidence>
<gene>
    <name evidence="3" type="ORF">ML536_18875</name>
</gene>
<name>A0AA41QQV8_9HYPH</name>
<sequence length="247" mass="26189">MSGHDLVRNMRAGGKSARTESGRGGGRDNCLVFAVLLVAVGLLGYFGIAWWVKQRAPEPPAAPSVAVASARAEPAAWTEKDTAQCRAFANKAGSTPIPSEMTLAVRSVTDGFGVMASYLECQLTTKVTRLCSPEAKAVLVGQVSDYLARTDLITTGLHLQGAPMAVLGEMFGGEISAGSSIYDIEKDSTFAYMKMYNDRVVLGLKKLAQGGLIEASDFGSFMGMGVPAVITEMIGSIKPERRGCAWR</sequence>
<keyword evidence="2" id="KW-0472">Membrane</keyword>
<dbReference type="AlphaFoldDB" id="A0AA41QQV8"/>
<comment type="caution">
    <text evidence="3">The sequence shown here is derived from an EMBL/GenBank/DDBJ whole genome shotgun (WGS) entry which is preliminary data.</text>
</comment>
<dbReference type="RefSeq" id="WP_281736931.1">
    <property type="nucleotide sequence ID" value="NZ_JAKETQ010000003.1"/>
</dbReference>
<proteinExistence type="predicted"/>
<keyword evidence="4" id="KW-1185">Reference proteome</keyword>
<protein>
    <submittedName>
        <fullName evidence="3">Uncharacterized protein</fullName>
    </submittedName>
</protein>
<reference evidence="3" key="1">
    <citation type="submission" date="2022-03" db="EMBL/GenBank/DDBJ databases">
        <title>The complete genome sequence of a Methyloterrigena soli.</title>
        <authorList>
            <person name="Zi Z."/>
        </authorList>
    </citation>
    <scope>NUCLEOTIDE SEQUENCE</scope>
    <source>
        <strain evidence="3">M48</strain>
    </source>
</reference>
<feature type="transmembrane region" description="Helical" evidence="2">
    <location>
        <begin position="30"/>
        <end position="52"/>
    </location>
</feature>
<organism evidence="3 4">
    <name type="scientific">Paradevosia shaoguanensis</name>
    <dbReference type="NCBI Taxonomy" id="1335043"/>
    <lineage>
        <taxon>Bacteria</taxon>
        <taxon>Pseudomonadati</taxon>
        <taxon>Pseudomonadota</taxon>
        <taxon>Alphaproteobacteria</taxon>
        <taxon>Hyphomicrobiales</taxon>
        <taxon>Devosiaceae</taxon>
        <taxon>Paradevosia</taxon>
    </lineage>
</organism>
<evidence type="ECO:0000256" key="1">
    <source>
        <dbReference type="SAM" id="MobiDB-lite"/>
    </source>
</evidence>
<evidence type="ECO:0000313" key="3">
    <source>
        <dbReference type="EMBL" id="MCI0128903.1"/>
    </source>
</evidence>
<evidence type="ECO:0000256" key="2">
    <source>
        <dbReference type="SAM" id="Phobius"/>
    </source>
</evidence>